<evidence type="ECO:0000313" key="2">
    <source>
        <dbReference type="Proteomes" id="UP000515756"/>
    </source>
</evidence>
<evidence type="ECO:0000313" key="1">
    <source>
        <dbReference type="EMBL" id="BBQ32712.1"/>
    </source>
</evidence>
<name>A0A6S4TGJ8_AERCA</name>
<dbReference type="Proteomes" id="UP000515756">
    <property type="component" value="Chromosome"/>
</dbReference>
<organism evidence="1 2">
    <name type="scientific">Aeromonas caviae</name>
    <name type="common">Aeromonas punctata</name>
    <dbReference type="NCBI Taxonomy" id="648"/>
    <lineage>
        <taxon>Bacteria</taxon>
        <taxon>Pseudomonadati</taxon>
        <taxon>Pseudomonadota</taxon>
        <taxon>Gammaproteobacteria</taxon>
        <taxon>Aeromonadales</taxon>
        <taxon>Aeromonadaceae</taxon>
        <taxon>Aeromonas</taxon>
    </lineage>
</organism>
<dbReference type="PANTHER" id="PTHR30298">
    <property type="entry name" value="H REPEAT-ASSOCIATED PREDICTED TRANSPOSASE"/>
    <property type="match status" value="1"/>
</dbReference>
<evidence type="ECO:0008006" key="3">
    <source>
        <dbReference type="Google" id="ProtNLM"/>
    </source>
</evidence>
<dbReference type="EMBL" id="AP021927">
    <property type="protein sequence ID" value="BBQ32712.1"/>
    <property type="molecule type" value="Genomic_DNA"/>
</dbReference>
<gene>
    <name evidence="1" type="ORF">WP2W18E01_42940</name>
</gene>
<protein>
    <recommendedName>
        <fullName evidence="3">Transposase IS4-like domain-containing protein</fullName>
    </recommendedName>
</protein>
<dbReference type="InterPro" id="IPR047647">
    <property type="entry name" value="ISAs1_transpos"/>
</dbReference>
<reference evidence="1 2" key="1">
    <citation type="submission" date="2019-12" db="EMBL/GenBank/DDBJ databases">
        <title>complete genome sequences of Aeromonas caviae str. WP2-W18-ESBL-01 isolated from wastewater treatment plant effluent.</title>
        <authorList>
            <person name="Sekizuka T."/>
            <person name="Itokawa K."/>
            <person name="Yatsu K."/>
            <person name="Inamine Y."/>
            <person name="Kuroda M."/>
        </authorList>
    </citation>
    <scope>NUCLEOTIDE SEQUENCE [LARGE SCALE GENOMIC DNA]</scope>
    <source>
        <strain evidence="1 2">WP2-W18-ESBL-01</strain>
    </source>
</reference>
<proteinExistence type="predicted"/>
<dbReference type="InterPro" id="IPR051698">
    <property type="entry name" value="Transposase_11-like"/>
</dbReference>
<dbReference type="NCBIfam" id="NF033564">
    <property type="entry name" value="transpos_ISAs1"/>
    <property type="match status" value="1"/>
</dbReference>
<dbReference type="AlphaFoldDB" id="A0A6S4TGJ8"/>
<sequence length="117" mass="13535">MDFKCDELILGKKQMPIQGRLRFYISSRALDATSALKATRAHWSVENLLHWTLDIAFGEDQLQARAGFAGENLAVIRQWILNILKQNKSRNLSMANKRRLCCLNEQYLFECMGLFKV</sequence>
<accession>A0A6S4TGJ8</accession>
<dbReference type="PANTHER" id="PTHR30298:SF0">
    <property type="entry name" value="PROTEIN YBFL-RELATED"/>
    <property type="match status" value="1"/>
</dbReference>